<evidence type="ECO:0000259" key="1">
    <source>
        <dbReference type="PROSITE" id="PS51186"/>
    </source>
</evidence>
<dbReference type="RefSeq" id="WP_151521700.1">
    <property type="nucleotide sequence ID" value="NZ_WBPL01000039.1"/>
</dbReference>
<name>A0A9W7UWL7_BACCE</name>
<dbReference type="Gene3D" id="3.40.630.30">
    <property type="match status" value="1"/>
</dbReference>
<gene>
    <name evidence="2" type="ORF">F8172_16070</name>
</gene>
<dbReference type="Proteomes" id="UP000475765">
    <property type="component" value="Unassembled WGS sequence"/>
</dbReference>
<dbReference type="CDD" id="cd04301">
    <property type="entry name" value="NAT_SF"/>
    <property type="match status" value="1"/>
</dbReference>
<dbReference type="SUPFAM" id="SSF55729">
    <property type="entry name" value="Acyl-CoA N-acyltransferases (Nat)"/>
    <property type="match status" value="1"/>
</dbReference>
<reference evidence="2 3" key="1">
    <citation type="submission" date="2019-10" db="EMBL/GenBank/DDBJ databases">
        <title>Bacillus from the desert of Cuatro Cinegas, Coahuila.</title>
        <authorList>
            <person name="Olmedo-Alvarez G."/>
            <person name="Saldana S."/>
            <person name="Barcelo D."/>
        </authorList>
    </citation>
    <scope>NUCLEOTIDE SEQUENCE [LARGE SCALE GENOMIC DNA]</scope>
    <source>
        <strain evidence="2 3">CH417_13T</strain>
    </source>
</reference>
<dbReference type="InterPro" id="IPR016181">
    <property type="entry name" value="Acyl_CoA_acyltransferase"/>
</dbReference>
<accession>A0A9W7UWL7</accession>
<organism evidence="2 3">
    <name type="scientific">Bacillus cereus</name>
    <dbReference type="NCBI Taxonomy" id="1396"/>
    <lineage>
        <taxon>Bacteria</taxon>
        <taxon>Bacillati</taxon>
        <taxon>Bacillota</taxon>
        <taxon>Bacilli</taxon>
        <taxon>Bacillales</taxon>
        <taxon>Bacillaceae</taxon>
        <taxon>Bacillus</taxon>
        <taxon>Bacillus cereus group</taxon>
    </lineage>
</organism>
<dbReference type="InterPro" id="IPR000182">
    <property type="entry name" value="GNAT_dom"/>
</dbReference>
<dbReference type="AlphaFoldDB" id="A0A9W7UWL7"/>
<dbReference type="EMBL" id="WBPP01000020">
    <property type="protein sequence ID" value="KAB2394950.1"/>
    <property type="molecule type" value="Genomic_DNA"/>
</dbReference>
<proteinExistence type="predicted"/>
<dbReference type="GO" id="GO:0016747">
    <property type="term" value="F:acyltransferase activity, transferring groups other than amino-acyl groups"/>
    <property type="evidence" value="ECO:0007669"/>
    <property type="project" value="InterPro"/>
</dbReference>
<protein>
    <submittedName>
        <fullName evidence="2">GNAT family N-acetyltransferase</fullName>
    </submittedName>
</protein>
<evidence type="ECO:0000313" key="3">
    <source>
        <dbReference type="Proteomes" id="UP000475765"/>
    </source>
</evidence>
<dbReference type="PROSITE" id="PS51186">
    <property type="entry name" value="GNAT"/>
    <property type="match status" value="1"/>
</dbReference>
<comment type="caution">
    <text evidence="2">The sequence shown here is derived from an EMBL/GenBank/DDBJ whole genome shotgun (WGS) entry which is preliminary data.</text>
</comment>
<feature type="domain" description="N-acetyltransferase" evidence="1">
    <location>
        <begin position="9"/>
        <end position="171"/>
    </location>
</feature>
<sequence length="195" mass="22052">MMTHIVKSMEYNQTPDDLRHKIAIILHRTWPTICPMPKEGIPEAHEKELNVRSFYICIDEKLVSYTGVVRKTIIHNGQMFNIAGLSCVVTDPDYREQGIGLQTVATATQWIGEQSDIDFGIFTCEPSLAYFYKRAGAWSIMPDITLIGSKDEEALSSKSLGVVVLMRFFSEKSKDNESVLRNTTINLDFPVGQFL</sequence>
<evidence type="ECO:0000313" key="2">
    <source>
        <dbReference type="EMBL" id="KAB2394950.1"/>
    </source>
</evidence>